<keyword evidence="6" id="KW-0472">Membrane</keyword>
<keyword evidence="4" id="KW-0336">GPI-anchor</keyword>
<evidence type="ECO:0000256" key="6">
    <source>
        <dbReference type="ARBA" id="ARBA00023136"/>
    </source>
</evidence>
<organism evidence="13">
    <name type="scientific">Trypanosoma brucei</name>
    <dbReference type="NCBI Taxonomy" id="5691"/>
    <lineage>
        <taxon>Eukaryota</taxon>
        <taxon>Discoba</taxon>
        <taxon>Euglenozoa</taxon>
        <taxon>Kinetoplastea</taxon>
        <taxon>Metakinetoplastina</taxon>
        <taxon>Trypanosomatida</taxon>
        <taxon>Trypanosomatidae</taxon>
        <taxon>Trypanosoma</taxon>
    </lineage>
</organism>
<evidence type="ECO:0000256" key="7">
    <source>
        <dbReference type="ARBA" id="ARBA00023180"/>
    </source>
</evidence>
<evidence type="ECO:0000256" key="5">
    <source>
        <dbReference type="ARBA" id="ARBA00022729"/>
    </source>
</evidence>
<dbReference type="EMBL" id="KX699198">
    <property type="protein sequence ID" value="APD73154.1"/>
    <property type="molecule type" value="Genomic_DNA"/>
</dbReference>
<dbReference type="VEuPathDB" id="TriTrypDB:Tb427_000322900"/>
<evidence type="ECO:0000256" key="3">
    <source>
        <dbReference type="ARBA" id="ARBA00022475"/>
    </source>
</evidence>
<keyword evidence="5 10" id="KW-0732">Signal</keyword>
<feature type="domain" description="Trypanosome variant surface glycoprotein B-type N-terminal" evidence="12">
    <location>
        <begin position="6"/>
        <end position="350"/>
    </location>
</feature>
<evidence type="ECO:0000256" key="2">
    <source>
        <dbReference type="ARBA" id="ARBA00004609"/>
    </source>
</evidence>
<keyword evidence="7" id="KW-0325">Glycoprotein</keyword>
<protein>
    <submittedName>
        <fullName evidence="13">Variant surface glycoprotein 1125.343</fullName>
    </submittedName>
</protein>
<evidence type="ECO:0000256" key="10">
    <source>
        <dbReference type="SAM" id="SignalP"/>
    </source>
</evidence>
<evidence type="ECO:0000256" key="1">
    <source>
        <dbReference type="ARBA" id="ARBA00002523"/>
    </source>
</evidence>
<feature type="chain" id="PRO_5012588322" evidence="10">
    <location>
        <begin position="19"/>
        <end position="487"/>
    </location>
</feature>
<proteinExistence type="predicted"/>
<feature type="region of interest" description="Disordered" evidence="9">
    <location>
        <begin position="410"/>
        <end position="437"/>
    </location>
</feature>
<reference evidence="13" key="1">
    <citation type="submission" date="2016-08" db="EMBL/GenBank/DDBJ databases">
        <title>VSG repertoire of Trypanosoma brucei EATRO 1125.</title>
        <authorList>
            <person name="Cross G.A."/>
        </authorList>
    </citation>
    <scope>NUCLEOTIDE SEQUENCE</scope>
    <source>
        <strain evidence="13">EATRO 1125</strain>
    </source>
</reference>
<comment type="function">
    <text evidence="1">VSG forms a coat on the surface of the parasite. The trypanosome evades the immune response of the host by expressing a series of antigenically distinct VSGs from an estimated 1000 VSG genes.</text>
</comment>
<evidence type="ECO:0000259" key="12">
    <source>
        <dbReference type="Pfam" id="PF13206"/>
    </source>
</evidence>
<keyword evidence="8" id="KW-0449">Lipoprotein</keyword>
<dbReference type="GO" id="GO:0005886">
    <property type="term" value="C:plasma membrane"/>
    <property type="evidence" value="ECO:0007669"/>
    <property type="project" value="UniProtKB-SubCell"/>
</dbReference>
<dbReference type="Pfam" id="PF10659">
    <property type="entry name" value="Trypan_glycop_C"/>
    <property type="match status" value="1"/>
</dbReference>
<accession>A0A1J0R5Q7</accession>
<dbReference type="InterPro" id="IPR025932">
    <property type="entry name" value="Trypano_VSG_B_N_dom"/>
</dbReference>
<name>A0A1J0R5Q7_9TRYP</name>
<dbReference type="GO" id="GO:0098552">
    <property type="term" value="C:side of membrane"/>
    <property type="evidence" value="ECO:0007669"/>
    <property type="project" value="UniProtKB-KW"/>
</dbReference>
<dbReference type="Pfam" id="PF13206">
    <property type="entry name" value="VSG_B"/>
    <property type="match status" value="1"/>
</dbReference>
<evidence type="ECO:0000256" key="4">
    <source>
        <dbReference type="ARBA" id="ARBA00022622"/>
    </source>
</evidence>
<feature type="domain" description="Trypanosome variant surface glycoprotein C-terminal" evidence="11">
    <location>
        <begin position="388"/>
        <end position="486"/>
    </location>
</feature>
<dbReference type="VEuPathDB" id="TriTrypDB:Tb09.v4.0023"/>
<feature type="signal peptide" evidence="10">
    <location>
        <begin position="1"/>
        <end position="18"/>
    </location>
</feature>
<evidence type="ECO:0000259" key="11">
    <source>
        <dbReference type="Pfam" id="PF10659"/>
    </source>
</evidence>
<dbReference type="AlphaFoldDB" id="A0A1J0R5Q7"/>
<evidence type="ECO:0000256" key="9">
    <source>
        <dbReference type="SAM" id="MobiDB-lite"/>
    </source>
</evidence>
<dbReference type="InterPro" id="IPR019609">
    <property type="entry name" value="Variant_surf_glycoprt_trypan_C"/>
</dbReference>
<sequence>MLETIAFLLVFAASVVKAAANDNGQEFRALCTIYKLASSSKGENAAQKSQHVSQIIAELNNLNISTATDSYFERKDETVPATNGDAKKAELQAWHDKNKQLVAPTTDGKPGEYARPAHTPARDLANKQINNLIQTATQAQTDATKQLETAKTKRNTTHAALETALYAGKKADGSAGIYPSTKAKGCGNGSTGDDEAGTSIMANFLCLCTKDTGSGDNSCLPSGTIPDVADATPQAGAATAWTAIKTNCGPTTPADEPTATKLSQALASFRPLVGNQRVANQPHSPYVLGKHDTGNGCDGKATKTCVNYKNQLTKGHHQIPWVIHVEKAIKELQEAEQIETSIAEAAYQLKALVTQGRNHYLTALHAPKDQPIAIQTKKSPTPEESKACEKYNGNQKECPKDSCTYDEKENKCNPKTGAENKAAGTGEKSTGVDRSKHQTHKTCKTENNDVKRGQKAVCKWIDILDGTGKLPNPECRSSSFFVTKNLL</sequence>
<dbReference type="VEuPathDB" id="TriTrypDB:Tb1125.Tb09.v4.0023"/>
<evidence type="ECO:0000313" key="13">
    <source>
        <dbReference type="EMBL" id="APD73154.1"/>
    </source>
</evidence>
<evidence type="ECO:0000256" key="8">
    <source>
        <dbReference type="ARBA" id="ARBA00023288"/>
    </source>
</evidence>
<keyword evidence="3" id="KW-1003">Cell membrane</keyword>
<comment type="subcellular location">
    <subcellularLocation>
        <location evidence="2">Cell membrane</location>
        <topology evidence="2">Lipid-anchor</topology>
        <topology evidence="2">GPI-anchor</topology>
    </subcellularLocation>
</comment>